<dbReference type="STRING" id="435880.SAMN04487988_11667"/>
<protein>
    <submittedName>
        <fullName evidence="2">PIN domain-containing protein</fullName>
    </submittedName>
</protein>
<evidence type="ECO:0000259" key="1">
    <source>
        <dbReference type="Pfam" id="PF13470"/>
    </source>
</evidence>
<evidence type="ECO:0000313" key="2">
    <source>
        <dbReference type="EMBL" id="SFH08972.1"/>
    </source>
</evidence>
<reference evidence="3" key="1">
    <citation type="submission" date="2016-10" db="EMBL/GenBank/DDBJ databases">
        <authorList>
            <person name="Varghese N."/>
            <person name="Submissions S."/>
        </authorList>
    </citation>
    <scope>NUCLEOTIDE SEQUENCE [LARGE SCALE GENOMIC DNA]</scope>
    <source>
        <strain evidence="3">DSM 19315</strain>
    </source>
</reference>
<dbReference type="InterPro" id="IPR029060">
    <property type="entry name" value="PIN-like_dom_sf"/>
</dbReference>
<accession>A0A1I2X6E2</accession>
<sequence>MKIVLDTNVLLVSISSRSPYHWIFKKLLAREFQILVSTEILTEYAEIIERHMSSEIAESVLGVLENLPNVQLGHLGKFL</sequence>
<feature type="domain" description="PIN" evidence="1">
    <location>
        <begin position="2"/>
        <end position="60"/>
    </location>
</feature>
<dbReference type="AlphaFoldDB" id="A0A1I2X6E2"/>
<gene>
    <name evidence="2" type="ORF">SAMN04487988_11667</name>
</gene>
<dbReference type="EMBL" id="FOPC01000016">
    <property type="protein sequence ID" value="SFH08972.1"/>
    <property type="molecule type" value="Genomic_DNA"/>
</dbReference>
<dbReference type="SUPFAM" id="SSF88723">
    <property type="entry name" value="PIN domain-like"/>
    <property type="match status" value="1"/>
</dbReference>
<evidence type="ECO:0000313" key="3">
    <source>
        <dbReference type="Proteomes" id="UP000199642"/>
    </source>
</evidence>
<dbReference type="Pfam" id="PF13470">
    <property type="entry name" value="PIN_3"/>
    <property type="match status" value="1"/>
</dbReference>
<proteinExistence type="predicted"/>
<dbReference type="RefSeq" id="WP_092794039.1">
    <property type="nucleotide sequence ID" value="NZ_FOPC01000016.1"/>
</dbReference>
<dbReference type="Proteomes" id="UP000199642">
    <property type="component" value="Unassembled WGS sequence"/>
</dbReference>
<name>A0A1I2X6E2_9BACT</name>
<dbReference type="InterPro" id="IPR002716">
    <property type="entry name" value="PIN_dom"/>
</dbReference>
<keyword evidence="3" id="KW-1185">Reference proteome</keyword>
<dbReference type="OrthoDB" id="595154at2"/>
<organism evidence="2 3">
    <name type="scientific">Algoriphagus hitonicola</name>
    <dbReference type="NCBI Taxonomy" id="435880"/>
    <lineage>
        <taxon>Bacteria</taxon>
        <taxon>Pseudomonadati</taxon>
        <taxon>Bacteroidota</taxon>
        <taxon>Cytophagia</taxon>
        <taxon>Cytophagales</taxon>
        <taxon>Cyclobacteriaceae</taxon>
        <taxon>Algoriphagus</taxon>
    </lineage>
</organism>